<dbReference type="GO" id="GO:0008168">
    <property type="term" value="F:methyltransferase activity"/>
    <property type="evidence" value="ECO:0007669"/>
    <property type="project" value="UniProtKB-KW"/>
</dbReference>
<dbReference type="InterPro" id="IPR041698">
    <property type="entry name" value="Methyltransf_25"/>
</dbReference>
<dbReference type="InterPro" id="IPR029063">
    <property type="entry name" value="SAM-dependent_MTases_sf"/>
</dbReference>
<evidence type="ECO:0000259" key="1">
    <source>
        <dbReference type="Pfam" id="PF13649"/>
    </source>
</evidence>
<dbReference type="EMBL" id="BAAAYX010000002">
    <property type="protein sequence ID" value="GAA3694484.1"/>
    <property type="molecule type" value="Genomic_DNA"/>
</dbReference>
<evidence type="ECO:0000313" key="3">
    <source>
        <dbReference type="Proteomes" id="UP001500051"/>
    </source>
</evidence>
<dbReference type="InterPro" id="IPR036388">
    <property type="entry name" value="WH-like_DNA-bd_sf"/>
</dbReference>
<keyword evidence="3" id="KW-1185">Reference proteome</keyword>
<dbReference type="Pfam" id="PF13649">
    <property type="entry name" value="Methyltransf_25"/>
    <property type="match status" value="1"/>
</dbReference>
<organism evidence="2 3">
    <name type="scientific">Microlunatus aurantiacus</name>
    <dbReference type="NCBI Taxonomy" id="446786"/>
    <lineage>
        <taxon>Bacteria</taxon>
        <taxon>Bacillati</taxon>
        <taxon>Actinomycetota</taxon>
        <taxon>Actinomycetes</taxon>
        <taxon>Propionibacteriales</taxon>
        <taxon>Propionibacteriaceae</taxon>
        <taxon>Microlunatus</taxon>
    </lineage>
</organism>
<dbReference type="Proteomes" id="UP001500051">
    <property type="component" value="Unassembled WGS sequence"/>
</dbReference>
<dbReference type="Gene3D" id="1.10.10.10">
    <property type="entry name" value="Winged helix-like DNA-binding domain superfamily/Winged helix DNA-binding domain"/>
    <property type="match status" value="1"/>
</dbReference>
<dbReference type="InterPro" id="IPR036390">
    <property type="entry name" value="WH_DNA-bd_sf"/>
</dbReference>
<comment type="caution">
    <text evidence="2">The sequence shown here is derived from an EMBL/GenBank/DDBJ whole genome shotgun (WGS) entry which is preliminary data.</text>
</comment>
<keyword evidence="2" id="KW-0808">Transferase</keyword>
<feature type="domain" description="Methyltransferase" evidence="1">
    <location>
        <begin position="177"/>
        <end position="272"/>
    </location>
</feature>
<keyword evidence="2" id="KW-0489">Methyltransferase</keyword>
<dbReference type="Gene3D" id="3.40.50.150">
    <property type="entry name" value="Vaccinia Virus protein VP39"/>
    <property type="match status" value="1"/>
</dbReference>
<dbReference type="CDD" id="cd02440">
    <property type="entry name" value="AdoMet_MTases"/>
    <property type="match status" value="1"/>
</dbReference>
<dbReference type="PANTHER" id="PTHR45128">
    <property type="entry name" value="METHYLTRANSFERASE TYPE 11"/>
    <property type="match status" value="1"/>
</dbReference>
<evidence type="ECO:0000313" key="2">
    <source>
        <dbReference type="EMBL" id="GAA3694484.1"/>
    </source>
</evidence>
<dbReference type="SUPFAM" id="SSF46785">
    <property type="entry name" value="Winged helix' DNA-binding domain"/>
    <property type="match status" value="1"/>
</dbReference>
<dbReference type="InterPro" id="IPR053173">
    <property type="entry name" value="SAM-binding_MTase"/>
</dbReference>
<proteinExistence type="predicted"/>
<name>A0ABP7CUG2_9ACTN</name>
<dbReference type="SUPFAM" id="SSF53335">
    <property type="entry name" value="S-adenosyl-L-methionine-dependent methyltransferases"/>
    <property type="match status" value="1"/>
</dbReference>
<accession>A0ABP7CUG2</accession>
<dbReference type="GO" id="GO:0032259">
    <property type="term" value="P:methylation"/>
    <property type="evidence" value="ECO:0007669"/>
    <property type="project" value="UniProtKB-KW"/>
</dbReference>
<sequence>MMTSAEAYAERLFGASLSTYETFSTYVGLTLGWFAALADDGPATSTELAARTGTQERYCREFCEFQASLGVLTVDDASDPLRRVFALPAGPAEVLLDVQSLNYLGPLTRMAVAAGRRIDDLLSAYRGGGGVSWEAFGDDARESQAELNRPWFTRALGPALASVPDLHADLSRPGARILDLGCGGGWSTLALATAYPDATVIGIDVDAPSLQLARAAAAAAGLGDRVDFVLTGGEDVPGPEPYDAAFAFECLHDLPRPVEVLAAVRAAVRPGGPVVIMDEAVADEFAAPGSEVDRCMYGFSLFICLPDGMASTPSAGTGTVMRRPVLTDYAMRAGFAEVSVLPIEDFSFFRFYRLS</sequence>
<gene>
    <name evidence="2" type="ORF">GCM10022204_07870</name>
</gene>
<reference evidence="3" key="1">
    <citation type="journal article" date="2019" name="Int. J. Syst. Evol. Microbiol.">
        <title>The Global Catalogue of Microorganisms (GCM) 10K type strain sequencing project: providing services to taxonomists for standard genome sequencing and annotation.</title>
        <authorList>
            <consortium name="The Broad Institute Genomics Platform"/>
            <consortium name="The Broad Institute Genome Sequencing Center for Infectious Disease"/>
            <person name="Wu L."/>
            <person name="Ma J."/>
        </authorList>
    </citation>
    <scope>NUCLEOTIDE SEQUENCE [LARGE SCALE GENOMIC DNA]</scope>
    <source>
        <strain evidence="3">JCM 16548</strain>
    </source>
</reference>
<protein>
    <submittedName>
        <fullName evidence="2">Class I SAM-dependent methyltransferase</fullName>
    </submittedName>
</protein>